<dbReference type="InterPro" id="IPR041589">
    <property type="entry name" value="DNAH3_AAA_lid_1"/>
</dbReference>
<dbReference type="GO" id="GO:0005874">
    <property type="term" value="C:microtubule"/>
    <property type="evidence" value="ECO:0007669"/>
    <property type="project" value="UniProtKB-KW"/>
</dbReference>
<keyword evidence="11 16" id="KW-0175">Coiled coil</keyword>
<evidence type="ECO:0000256" key="12">
    <source>
        <dbReference type="ARBA" id="ARBA00023069"/>
    </source>
</evidence>
<evidence type="ECO:0000256" key="16">
    <source>
        <dbReference type="SAM" id="Coils"/>
    </source>
</evidence>
<evidence type="ECO:0000256" key="13">
    <source>
        <dbReference type="ARBA" id="ARBA00023175"/>
    </source>
</evidence>
<feature type="coiled-coil region" evidence="16">
    <location>
        <begin position="697"/>
        <end position="731"/>
    </location>
</feature>
<dbReference type="Proteomes" id="UP000215335">
    <property type="component" value="Unassembled WGS sequence"/>
</dbReference>
<dbReference type="SUPFAM" id="SSF52540">
    <property type="entry name" value="P-loop containing nucleoside triphosphate hydrolases"/>
    <property type="match status" value="4"/>
</dbReference>
<proteinExistence type="inferred from homology"/>
<dbReference type="InterPro" id="IPR041658">
    <property type="entry name" value="AAA_lid_11"/>
</dbReference>
<dbReference type="GO" id="GO:0051959">
    <property type="term" value="F:dynein light intermediate chain binding"/>
    <property type="evidence" value="ECO:0007669"/>
    <property type="project" value="InterPro"/>
</dbReference>
<feature type="domain" description="AAA+ ATPase" evidence="17">
    <location>
        <begin position="1300"/>
        <end position="1439"/>
    </location>
</feature>
<dbReference type="FunFam" id="1.10.8.720:FF:000001">
    <property type="entry name" value="dynein heavy chain 7, axonemal"/>
    <property type="match status" value="1"/>
</dbReference>
<dbReference type="FunFam" id="1.10.8.1220:FF:000001">
    <property type="entry name" value="Dynein axonemal heavy chain 5"/>
    <property type="match status" value="1"/>
</dbReference>
<dbReference type="GO" id="GO:0003341">
    <property type="term" value="P:cilium movement"/>
    <property type="evidence" value="ECO:0007669"/>
    <property type="project" value="UniProtKB-ARBA"/>
</dbReference>
<dbReference type="GO" id="GO:0005858">
    <property type="term" value="C:axonemal dynein complex"/>
    <property type="evidence" value="ECO:0007669"/>
    <property type="project" value="UniProtKB-ARBA"/>
</dbReference>
<dbReference type="Gene3D" id="1.10.8.1220">
    <property type="match status" value="1"/>
</dbReference>
<dbReference type="InterPro" id="IPR004273">
    <property type="entry name" value="Dynein_heavy_D6_P-loop"/>
</dbReference>
<dbReference type="FunFam" id="1.20.140.100:FF:000004">
    <property type="entry name" value="Dynein axonemal heavy chain 6"/>
    <property type="match status" value="1"/>
</dbReference>
<dbReference type="Gene3D" id="1.20.140.100">
    <property type="entry name" value="Dynein heavy chain, N-terminal domain 2"/>
    <property type="match status" value="1"/>
</dbReference>
<dbReference type="Pfam" id="PF08393">
    <property type="entry name" value="DHC_N2"/>
    <property type="match status" value="1"/>
</dbReference>
<dbReference type="FunFam" id="3.40.50.300:FF:002141">
    <property type="entry name" value="Dynein heavy chain"/>
    <property type="match status" value="1"/>
</dbReference>
<dbReference type="Gene3D" id="3.20.180.20">
    <property type="entry name" value="Dynein heavy chain, N-terminal domain 2"/>
    <property type="match status" value="1"/>
</dbReference>
<evidence type="ECO:0000256" key="14">
    <source>
        <dbReference type="ARBA" id="ARBA00023212"/>
    </source>
</evidence>
<dbReference type="InterPro" id="IPR024317">
    <property type="entry name" value="Dynein_heavy_chain_D4_dom"/>
</dbReference>
<keyword evidence="8" id="KW-0067">ATP-binding</keyword>
<dbReference type="Gene3D" id="1.20.1270.280">
    <property type="match status" value="1"/>
</dbReference>
<keyword evidence="10" id="KW-0243">Dynein</keyword>
<gene>
    <name evidence="18" type="ORF">TSAR_011647</name>
</gene>
<evidence type="ECO:0000256" key="5">
    <source>
        <dbReference type="ARBA" id="ARBA00022701"/>
    </source>
</evidence>
<sequence length="4015" mass="459698">MSAKVKTDRKAHLDPKWNIFGPHGKLTYPSIECVKSHQKEMKIRQEKLAKKLDDLSENIITLRDLKSKYKAEKTRLRKKRRKQDSLQLDEIAEEQIAQGREADLPRSIESQIDEILKGFSQELERCSIKSKDLQEIQNLKAQCSFDVDPYDPRNIIEVERRIVGRLRRRRDFHKKLKLVKREIVEDYEKSLRSFYIDNLLKSKKRSLPLEWPIFVVRAPVPWHQSKVTAMHFMEHDLFVTNSIACSIRSIWHEKYQYTRIVNVSEIGELPIPALEIADRIRLMCHTAKKNLIEVWLAEVAELFLQKKEAWSGYFDKTPNASTLLIRRYFRSINSLLSRQLRYIVLQTLLAFRDFLVLYAGGNSFEGEFQDLTFTRMPFMTLTVGTIRQNNELQCEPTVLHMRKVLSSCFGMIIDVASGIPSIENILFPEIQETEYLFAVHRREEVRDIIEEALNSVVSNVKGPQLYLQRYVQYYYLLDGSAEVHAKEFLNFQPTPSLREYGNKIKEYDDLRKEIFFFRNKIPLNMIEIDCSALNEALREILYSLRSLICEHFLDQVRENNRNLCASFDEIAERISGMPEVTRDVVDLYNYLLESRDSTMFILRSKLSQSAELILFLVEHQAHFSSEDIQLNSRALTWPREMETVMELAATRLNMRKEFVEGVLRNRRQAFDGKIQALATKIEIFKKKDPPVISMDEMTSSAREIEEISREMAEIEREAEEINVEESLLDLEVSPYLTLPSMSSAVKTFDQLWHTVLEFHRNYERWMYGPFQNLDAEEVHEQTEAAWKILYKLSRVLSDLPAPRRIAEMARGKVDKFKQFLPLLASICNPGLQPRHWEKIGQVAGVAIVPRPDSSLSEMIEYGLLVHVVKLEEISSGASKEHALENNLRKMQHEWDQVQFELSPYRESGVKILAAVDDIQVLLDDHILKAQTMRGSPFVKAFESEMQAWEEKLISMQDIIDQWLTCQATWMYLEPIFSSEDIMRQMPSEAKNFRKVDKTWRSIMTYVAENPRVLIATNMPDMLQLFKNSNALLDEIQKGLNDYLEKKRLFFPRFFFLSNDELLEILSETKDAQRVQPHLKKCFEGIKSLRFFKEDEIVGMLSEEEEYVPFSGKIYPADAKGMVERWLSQVEELMKMSLRDIAQDSVIAYFTSVREEWILSWPGQIVLCASQIHWTSEVCESFEDNSTAAYLAKCSAQIDKTVALVRGKLSAGERITLNALIVIDVHARDVLKLLVERRVNDVMDFNWIAQLRYYWLEGSITVSMITTDVEYGFEYLGNSTRLVITPLTDRCYRTLMGALKLNLGGAPEGPAGTGKTETAKDLAKAIAKQCVVFNCSEGLDYAAMGKFFKGLAQSGAWACFDEFNRIELEVLSVIAQQILSIQMAISQRLERFMFEGTEIKLNPTCNVIITMNPGYAGRQELPDNLKVLFRTCAMMVPDYGMIGEITLYSYGFVEARSLAEKIVHTYKLCSEQLSSQSHYDYGMRAVKTVLVAAGNLKLKYSTDDESVLVLRAIVDVNVPKFLAQDLPLFEGIYSDLFPGVALSPPDRDELLAFVKIHLERRNLQATPWYLGKIIQIYEMMLVRHGLMIVGDTLSGKTQAYQTLADALTDLSAVRQASIKEMRVTYSLPSILEAQETLLIRCRVINPKAITLGQLYGNFDPVSHEWSDGVLANTFREYAQSTSHERKWIVFDGPVDAIWIENMNTVLDDNKKLCLMSGEIIQMSPKMNMMFETADLEQASPATVSRCGMIYMESSQLGWVAFFESYKNKLKEKILAEQLELVTDIVDWLLPPLFLFIKKQCRCFIDMGESHMFVSFAKLLDVLLDGESQVSTVWLQCVLIFSIVWGICSMLVSESRKSMDLFFRKLLHGNDEEYPRPKAFKLTKQQLFPDRGTIFDWVYDKKNNGTWIAWMETTSPVALPAQARMSELIIQTSETSMQQYFLSNLLENSSPVLFVGPTGTGKSTVVLNYMLDLSKDKYIESILNFSARTSAAQTQAIIMSKLDRRRKGVYGPAMGKRCALFVDDLSMPQPEIYGAQPPVELLRQWIDHGYWFDSSDTSILQLVDILFVAAMLPPGGASNRLTPRFTRHLNVIGIDAFDDTTMTRIFGSILDWHFTRGFDTNISRLGKMLLSATTHVYRTAIETFLPIPSKSHYTFNMRDYSRVITGILLVPATKIKDPEKFMRLWIHEVYRVFHDRLVDAEDRQKLFDIVKFSCYEHFRQPIDKVLEHIIEEGETEVKSSHMGNLLFGNYMEPDADPKIYDEIVNMNELKEKMDYYLVEYNNLSKNPMSLVLFRYAIEHVSRISRVLQQDNGHALLVGVGGSGRTSCTRLAASMCDYVLHTIEMMRSYGQSEWRDDLKALLLKAGCEGKPIVFLLSDTQIKDESFLEDLSMLLNTGDVPNLYAPEEKAEILEKMMDVARETQLKSQKPGKANETSPMGLYGIFTERVKKNVHIVIAMSPIGEAFRVRLRMFPSLINCCTIDWYTSWPDEALEKVAKHFLQDLDIDDASKSKCVSLCQRFHTSVCEASEDYWKNYGRRNYVTPTSYLELIKCLHKFHGQKVEEITKQQTRYEVGLEKLDFAAGQVSIMQEELQALQPKLVAQSQLSDKLMIRIEQDTVNVEAKKEVVAADEALANEAAAAAQAIKDDCESDLAEATPALEAALAALDTLKPADITIVKSMKNPPTGVRLVLEAVCVLKGVKPDRVPDPTSGGMMEDYWPASVRLLGDIKFLESLKFFDKDNIPQANMKRIREKFMNDRSFQPEVIKKVSTACEGLCKWVRAMEVYDRVIKVVAPKKAMLAEAEAELAAQMETLNAKRALLQEVTDKLQQLNDEFAECMREKKKLEDQIELCIQKLERAEKLLGGLGSEKSRWSEAAATLGASLGNVIGDILLASGIVAYLGAFTVVYRDSLVQDWHTACQAIQIPCSPPPFNLVNVLGEPVQVRAWLIHGLPADKFSIENGIIVKSADRWPLMIDPQAQANKWIRSLEKDNKLVVIKLTDPNYTRVLDTAIQLGLPILLENILEEIDSILEPILLKNLFTQHGILCIKFAENILEYNENFRLYITTRLRNPHYLPEIAVKVSLLNFTITPQGLQDQLLGIVVAKELPALEEKKNQLIVESANNKRILKEIEDKILEVLSSSEGNILEDETAIKILSSSKILSEDIRSKQEVAAETSRDIDKARDVYKPVSHHASTLFFCISELANIDPMYQYSLPWFLRLFTMVIEKEQPEEAKTDLQIRIDTLNELSTETIYRNVCRSLFEKDKLIFSLILCAGILRGKEQLDEDLWMFLLTGGVALDNPYPNPSPDWLSDKSWSEITRASELKGLEKLNDSFVKNISKWKTYYDLQNPQDSPLPEPYQNESEDSLKKLLLLRCIRPDKLVLGIRTFIISRMGKTFVEPPPFDLRDSYNDSSNVTPLVFILSPGSDPMTGLIKFAGDIGISAKNLKSISLGQGQGPIAEEAINKALESGHWLMLQNCHLAESWMRELDRICDEIIVPAKTHTQFRLWLTSYPSKAFPVSILQNAVKMTDEPPKGLRSNLKRSYATDPISNPKFYSGCRKLIEWERLLFSICFFHAVIQERKNFGPLGWNIPYEFNESDLRISVMQLQMFLNNYETVPFEALLYLIGDCNYGGRVTDDKDRRLLNSLLQKYLNPEVVARPDYSFSPSGLYRLPENTNYQGCLNYIETLPITQLPEVFGLNQNADITKDNRESMQLLSGALLTQTQLGGESESDKSNETMVLDLASEILEKMPEQFDVEYVEEKFPVIYENSMNTVLRQECIRFNRLTGVIKISLKNVRRAIKGEIVMTSNLEEIFRSMSVGRVPDEWQKKSYPTLKPLSSYISDLLQRIDFLQKWIDEGAPTVFWISGFFFTQSFLTGVLQNHARKHTIPIDHLDFEFEITRYENSEEIKKPPESGVYIRGIYLQGARWNRATMELDESLPKVMFDLVPIIWLKPGIKAEFTKSPVYHAPLYKTSERRGVLATTGHSSNFVMVILLASSMNEDHWIARGVACLCQLDD</sequence>
<dbReference type="InterPro" id="IPR042219">
    <property type="entry name" value="AAA_lid_11_sf"/>
</dbReference>
<dbReference type="InterPro" id="IPR024743">
    <property type="entry name" value="Dynein_HC_stalk"/>
</dbReference>
<dbReference type="Pfam" id="PF18198">
    <property type="entry name" value="AAA_lid_11"/>
    <property type="match status" value="1"/>
</dbReference>
<dbReference type="FunFam" id="1.20.1270.280:FF:000001">
    <property type="entry name" value="dynein heavy chain 7, axonemal"/>
    <property type="match status" value="1"/>
</dbReference>
<dbReference type="Gene3D" id="6.10.140.1060">
    <property type="match status" value="1"/>
</dbReference>
<dbReference type="Gene3D" id="1.20.58.1120">
    <property type="match status" value="1"/>
</dbReference>
<evidence type="ECO:0000256" key="11">
    <source>
        <dbReference type="ARBA" id="ARBA00023054"/>
    </source>
</evidence>
<dbReference type="SMART" id="SM00382">
    <property type="entry name" value="AAA"/>
    <property type="match status" value="2"/>
</dbReference>
<dbReference type="Pfam" id="PF17852">
    <property type="entry name" value="Dynein_AAA_lid"/>
    <property type="match status" value="1"/>
</dbReference>
<dbReference type="PANTHER" id="PTHR22878:SF71">
    <property type="entry name" value="DYNEIN, AXONEMAL, HEAVY CHAIN 3"/>
    <property type="match status" value="1"/>
</dbReference>
<feature type="coiled-coil region" evidence="16">
    <location>
        <begin position="38"/>
        <end position="82"/>
    </location>
</feature>
<dbReference type="InterPro" id="IPR027417">
    <property type="entry name" value="P-loop_NTPase"/>
</dbReference>
<keyword evidence="7" id="KW-0547">Nucleotide-binding</keyword>
<dbReference type="FunFam" id="3.40.50.300:FF:000362">
    <property type="entry name" value="Dynein, axonemal, heavy chain 6"/>
    <property type="match status" value="1"/>
</dbReference>
<dbReference type="Gene3D" id="3.40.50.300">
    <property type="entry name" value="P-loop containing nucleotide triphosphate hydrolases"/>
    <property type="match status" value="5"/>
</dbReference>
<dbReference type="FunFam" id="3.40.50.300:FF:001328">
    <property type="entry name" value="Dynein heavy chain 6, axonemal"/>
    <property type="match status" value="1"/>
</dbReference>
<dbReference type="Gene3D" id="1.20.920.30">
    <property type="match status" value="1"/>
</dbReference>
<dbReference type="Pfam" id="PF17857">
    <property type="entry name" value="AAA_lid_1"/>
    <property type="match status" value="1"/>
</dbReference>
<dbReference type="PANTHER" id="PTHR22878">
    <property type="entry name" value="DYNEIN HEAVY CHAIN 6, AXONEMAL-LIKE-RELATED"/>
    <property type="match status" value="1"/>
</dbReference>
<dbReference type="FunFam" id="3.20.180.20:FF:000003">
    <property type="entry name" value="Dynein heavy chain 12, axonemal"/>
    <property type="match status" value="1"/>
</dbReference>
<keyword evidence="15" id="KW-0966">Cell projection</keyword>
<dbReference type="Pfam" id="PF12775">
    <property type="entry name" value="AAA_7"/>
    <property type="match status" value="1"/>
</dbReference>
<keyword evidence="13" id="KW-0505">Motor protein</keyword>
<dbReference type="GO" id="GO:0045505">
    <property type="term" value="F:dynein intermediate chain binding"/>
    <property type="evidence" value="ECO:0007669"/>
    <property type="project" value="InterPro"/>
</dbReference>
<dbReference type="FunFam" id="1.10.287.2620:FF:000002">
    <property type="entry name" value="Dynein heavy chain 2, axonemal"/>
    <property type="match status" value="1"/>
</dbReference>
<dbReference type="FunFam" id="1.20.920.30:FF:000002">
    <property type="entry name" value="Dynein axonemal heavy chain 3"/>
    <property type="match status" value="1"/>
</dbReference>
<dbReference type="Pfam" id="PF12780">
    <property type="entry name" value="AAA_8"/>
    <property type="match status" value="1"/>
</dbReference>
<evidence type="ECO:0000256" key="2">
    <source>
        <dbReference type="ARBA" id="ARBA00004430"/>
    </source>
</evidence>
<keyword evidence="9" id="KW-0282">Flagellum</keyword>
<feature type="coiled-coil region" evidence="16">
    <location>
        <begin position="2796"/>
        <end position="2858"/>
    </location>
</feature>
<evidence type="ECO:0000256" key="4">
    <source>
        <dbReference type="ARBA" id="ARBA00022490"/>
    </source>
</evidence>
<evidence type="ECO:0000256" key="6">
    <source>
        <dbReference type="ARBA" id="ARBA00022737"/>
    </source>
</evidence>
<dbReference type="InterPro" id="IPR003593">
    <property type="entry name" value="AAA+_ATPase"/>
</dbReference>
<comment type="similarity">
    <text evidence="3">Belongs to the dynein heavy chain family.</text>
</comment>
<dbReference type="InterPro" id="IPR043157">
    <property type="entry name" value="Dynein_AAA1S"/>
</dbReference>
<reference evidence="18 19" key="1">
    <citation type="journal article" date="2017" name="Curr. Biol.">
        <title>The Evolution of Venom by Co-option of Single-Copy Genes.</title>
        <authorList>
            <person name="Martinson E.O."/>
            <person name="Mrinalini"/>
            <person name="Kelkar Y.D."/>
            <person name="Chang C.H."/>
            <person name="Werren J.H."/>
        </authorList>
    </citation>
    <scope>NUCLEOTIDE SEQUENCE [LARGE SCALE GENOMIC DNA]</scope>
    <source>
        <strain evidence="18 19">Alberta</strain>
        <tissue evidence="18">Whole body</tissue>
    </source>
</reference>
<evidence type="ECO:0000256" key="15">
    <source>
        <dbReference type="ARBA" id="ARBA00023273"/>
    </source>
</evidence>
<dbReference type="OrthoDB" id="5593012at2759"/>
<dbReference type="Gene3D" id="1.10.8.720">
    <property type="entry name" value="Region D6 of dynein motor"/>
    <property type="match status" value="1"/>
</dbReference>
<dbReference type="Gene3D" id="3.10.490.20">
    <property type="match status" value="1"/>
</dbReference>
<dbReference type="InterPro" id="IPR013602">
    <property type="entry name" value="Dynein_heavy_linker"/>
</dbReference>
<dbReference type="InterPro" id="IPR035706">
    <property type="entry name" value="AAA_9"/>
</dbReference>
<dbReference type="EMBL" id="NNAY01001116">
    <property type="protein sequence ID" value="OXU25087.1"/>
    <property type="molecule type" value="Genomic_DNA"/>
</dbReference>
<keyword evidence="5" id="KW-0493">Microtubule</keyword>
<dbReference type="FunFam" id="3.10.490.20:FF:000001">
    <property type="entry name" value="dynein heavy chain 7, axonemal"/>
    <property type="match status" value="1"/>
</dbReference>
<dbReference type="Pfam" id="PF12777">
    <property type="entry name" value="MT"/>
    <property type="match status" value="1"/>
</dbReference>
<dbReference type="GO" id="GO:0005524">
    <property type="term" value="F:ATP binding"/>
    <property type="evidence" value="ECO:0007669"/>
    <property type="project" value="UniProtKB-KW"/>
</dbReference>
<dbReference type="GO" id="GO:0008569">
    <property type="term" value="F:minus-end-directed microtubule motor activity"/>
    <property type="evidence" value="ECO:0007669"/>
    <property type="project" value="InterPro"/>
</dbReference>
<evidence type="ECO:0000256" key="9">
    <source>
        <dbReference type="ARBA" id="ARBA00022846"/>
    </source>
</evidence>
<dbReference type="Pfam" id="PF12774">
    <property type="entry name" value="AAA_6"/>
    <property type="match status" value="1"/>
</dbReference>
<dbReference type="Gene3D" id="1.10.287.2620">
    <property type="match status" value="1"/>
</dbReference>
<dbReference type="GO" id="GO:0031514">
    <property type="term" value="C:motile cilium"/>
    <property type="evidence" value="ECO:0007669"/>
    <property type="project" value="UniProtKB-SubCell"/>
</dbReference>
<organism evidence="18 19">
    <name type="scientific">Trichomalopsis sarcophagae</name>
    <dbReference type="NCBI Taxonomy" id="543379"/>
    <lineage>
        <taxon>Eukaryota</taxon>
        <taxon>Metazoa</taxon>
        <taxon>Ecdysozoa</taxon>
        <taxon>Arthropoda</taxon>
        <taxon>Hexapoda</taxon>
        <taxon>Insecta</taxon>
        <taxon>Pterygota</taxon>
        <taxon>Neoptera</taxon>
        <taxon>Endopterygota</taxon>
        <taxon>Hymenoptera</taxon>
        <taxon>Apocrita</taxon>
        <taxon>Proctotrupomorpha</taxon>
        <taxon>Chalcidoidea</taxon>
        <taxon>Pteromalidae</taxon>
        <taxon>Pteromalinae</taxon>
        <taxon>Trichomalopsis</taxon>
    </lineage>
</organism>
<dbReference type="InterPro" id="IPR026983">
    <property type="entry name" value="DHC"/>
</dbReference>
<keyword evidence="4" id="KW-0963">Cytoplasm</keyword>
<dbReference type="InterPro" id="IPR041466">
    <property type="entry name" value="Dynein_AAA5_ext"/>
</dbReference>
<keyword evidence="19" id="KW-1185">Reference proteome</keyword>
<evidence type="ECO:0000313" key="19">
    <source>
        <dbReference type="Proteomes" id="UP000215335"/>
    </source>
</evidence>
<accession>A0A232F3U5</accession>
<evidence type="ECO:0000256" key="3">
    <source>
        <dbReference type="ARBA" id="ARBA00008887"/>
    </source>
</evidence>
<dbReference type="Gene3D" id="1.10.472.130">
    <property type="match status" value="1"/>
</dbReference>
<dbReference type="InterPro" id="IPR035699">
    <property type="entry name" value="AAA_6"/>
</dbReference>
<evidence type="ECO:0000256" key="7">
    <source>
        <dbReference type="ARBA" id="ARBA00022741"/>
    </source>
</evidence>
<dbReference type="FunFam" id="3.40.50.300:FF:000044">
    <property type="entry name" value="Dynein heavy chain 5, axonemal"/>
    <property type="match status" value="1"/>
</dbReference>
<dbReference type="FunFam" id="1.10.8.710:FF:000004">
    <property type="entry name" value="Dynein axonemal heavy chain 6"/>
    <property type="match status" value="1"/>
</dbReference>
<dbReference type="Gene3D" id="1.10.8.710">
    <property type="match status" value="1"/>
</dbReference>
<evidence type="ECO:0000259" key="17">
    <source>
        <dbReference type="SMART" id="SM00382"/>
    </source>
</evidence>
<dbReference type="InterPro" id="IPR042222">
    <property type="entry name" value="Dynein_2_N"/>
</dbReference>
<dbReference type="InterPro" id="IPR043160">
    <property type="entry name" value="Dynein_C_barrel"/>
</dbReference>
<evidence type="ECO:0000256" key="10">
    <source>
        <dbReference type="ARBA" id="ARBA00023017"/>
    </source>
</evidence>
<keyword evidence="12" id="KW-0969">Cilium</keyword>
<dbReference type="InterPro" id="IPR042228">
    <property type="entry name" value="Dynein_linker_3"/>
</dbReference>
<feature type="domain" description="AAA+ ATPase" evidence="17">
    <location>
        <begin position="1946"/>
        <end position="2093"/>
    </location>
</feature>
<evidence type="ECO:0000313" key="18">
    <source>
        <dbReference type="EMBL" id="OXU25087.1"/>
    </source>
</evidence>
<dbReference type="STRING" id="543379.A0A232F3U5"/>
<comment type="caution">
    <text evidence="18">The sequence shown here is derived from an EMBL/GenBank/DDBJ whole genome shotgun (WGS) entry which is preliminary data.</text>
</comment>
<keyword evidence="6" id="KW-0677">Repeat</keyword>
<dbReference type="Pfam" id="PF12781">
    <property type="entry name" value="AAA_9"/>
    <property type="match status" value="1"/>
</dbReference>
<dbReference type="FunFam" id="3.40.50.300:FF:000223">
    <property type="entry name" value="Dynein heavy chain 3, axonemal"/>
    <property type="match status" value="1"/>
</dbReference>
<dbReference type="FunFam" id="1.20.58.1120:FF:000005">
    <property type="entry name" value="Dynein, axonemal, heavy chain 12"/>
    <property type="match status" value="1"/>
</dbReference>
<keyword evidence="14" id="KW-0206">Cytoskeleton</keyword>
<name>A0A232F3U5_9HYME</name>
<comment type="subcellular location">
    <subcellularLocation>
        <location evidence="1">Cell projection</location>
        <location evidence="1">Cilium</location>
        <location evidence="1">Flagellum</location>
    </subcellularLocation>
    <subcellularLocation>
        <location evidence="2">Cytoplasm</location>
        <location evidence="2">Cytoskeleton</location>
        <location evidence="2">Cilium axoneme</location>
    </subcellularLocation>
</comment>
<dbReference type="Pfam" id="PF03028">
    <property type="entry name" value="Dynein_heavy"/>
    <property type="match status" value="1"/>
</dbReference>
<dbReference type="Pfam" id="PF18199">
    <property type="entry name" value="Dynein_C"/>
    <property type="match status" value="1"/>
</dbReference>
<evidence type="ECO:0000256" key="8">
    <source>
        <dbReference type="ARBA" id="ARBA00022840"/>
    </source>
</evidence>
<dbReference type="FunFam" id="1.20.920.20:FF:000006">
    <property type="entry name" value="Dynein, axonemal, heavy chain 6"/>
    <property type="match status" value="1"/>
</dbReference>
<evidence type="ECO:0000256" key="1">
    <source>
        <dbReference type="ARBA" id="ARBA00004230"/>
    </source>
</evidence>
<dbReference type="InterPro" id="IPR041228">
    <property type="entry name" value="Dynein_C"/>
</dbReference>
<dbReference type="Gene3D" id="1.20.920.20">
    <property type="match status" value="1"/>
</dbReference>
<protein>
    <recommendedName>
        <fullName evidence="17">AAA+ ATPase domain-containing protein</fullName>
    </recommendedName>
</protein>